<protein>
    <recommendedName>
        <fullName evidence="5">NPCBM/NEW2 domain-containing protein</fullName>
    </recommendedName>
</protein>
<evidence type="ECO:0000256" key="2">
    <source>
        <dbReference type="SAM" id="Phobius"/>
    </source>
</evidence>
<evidence type="ECO:0000256" key="1">
    <source>
        <dbReference type="SAM" id="MobiDB-lite"/>
    </source>
</evidence>
<accession>A0A1H9X8T0</accession>
<proteinExistence type="predicted"/>
<dbReference type="Proteomes" id="UP000199051">
    <property type="component" value="Unassembled WGS sequence"/>
</dbReference>
<keyword evidence="2" id="KW-0472">Membrane</keyword>
<feature type="transmembrane region" description="Helical" evidence="2">
    <location>
        <begin position="74"/>
        <end position="97"/>
    </location>
</feature>
<keyword evidence="2" id="KW-0812">Transmembrane</keyword>
<evidence type="ECO:0000313" key="3">
    <source>
        <dbReference type="EMBL" id="SES42479.1"/>
    </source>
</evidence>
<sequence length="297" mass="30787">MDRPSGAIRSRFAASATILTITADVIAVVAVISQAFDVKGWPVIGITFGFVGVVIGAGYLLATSLVGWSNWPRLTVAMATMAGVVLVVIGVVGASGVTTTQAGPGPSASAAPSAATSTATSTTSHPSTTTAVSPTTSVVSRTTVTSTATPNTREAVYVKELVSEQEQELSHHGWVLVDISGTPIEGEAAYVSPCQTDSIKKIHFVVPEGYRYFVSQVGASKSSPPGTKIRFEVYLDGGIRPVGSVDASLTQPQSLRVALDPAKIVEVELRATLVNPPPDYCRGGSARAMWGEARVEA</sequence>
<gene>
    <name evidence="3" type="ORF">SAMN04487818_113144</name>
</gene>
<dbReference type="InterPro" id="IPR038637">
    <property type="entry name" value="NPCBM_sf"/>
</dbReference>
<dbReference type="EMBL" id="FOGI01000013">
    <property type="protein sequence ID" value="SES42479.1"/>
    <property type="molecule type" value="Genomic_DNA"/>
</dbReference>
<keyword evidence="4" id="KW-1185">Reference proteome</keyword>
<feature type="transmembrane region" description="Helical" evidence="2">
    <location>
        <begin position="41"/>
        <end position="62"/>
    </location>
</feature>
<name>A0A1H9X8T0_9PSEU</name>
<organism evidence="3 4">
    <name type="scientific">Actinokineospora terrae</name>
    <dbReference type="NCBI Taxonomy" id="155974"/>
    <lineage>
        <taxon>Bacteria</taxon>
        <taxon>Bacillati</taxon>
        <taxon>Actinomycetota</taxon>
        <taxon>Actinomycetes</taxon>
        <taxon>Pseudonocardiales</taxon>
        <taxon>Pseudonocardiaceae</taxon>
        <taxon>Actinokineospora</taxon>
    </lineage>
</organism>
<evidence type="ECO:0000313" key="4">
    <source>
        <dbReference type="Proteomes" id="UP000199051"/>
    </source>
</evidence>
<feature type="transmembrane region" description="Helical" evidence="2">
    <location>
        <begin position="12"/>
        <end position="35"/>
    </location>
</feature>
<evidence type="ECO:0008006" key="5">
    <source>
        <dbReference type="Google" id="ProtNLM"/>
    </source>
</evidence>
<feature type="region of interest" description="Disordered" evidence="1">
    <location>
        <begin position="101"/>
        <end position="136"/>
    </location>
</feature>
<reference evidence="4" key="1">
    <citation type="submission" date="2016-10" db="EMBL/GenBank/DDBJ databases">
        <authorList>
            <person name="Varghese N."/>
            <person name="Submissions S."/>
        </authorList>
    </citation>
    <scope>NUCLEOTIDE SEQUENCE [LARGE SCALE GENOMIC DNA]</scope>
    <source>
        <strain evidence="4">DSM 44260</strain>
    </source>
</reference>
<keyword evidence="2" id="KW-1133">Transmembrane helix</keyword>
<dbReference type="AlphaFoldDB" id="A0A1H9X8T0"/>
<dbReference type="Gene3D" id="2.60.120.1060">
    <property type="entry name" value="NPCBM/NEW2 domain"/>
    <property type="match status" value="1"/>
</dbReference>